<evidence type="ECO:0000313" key="1">
    <source>
        <dbReference type="EMBL" id="GGH80558.1"/>
    </source>
</evidence>
<comment type="caution">
    <text evidence="1">The sequence shown here is derived from an EMBL/GenBank/DDBJ whole genome shotgun (WGS) entry which is preliminary data.</text>
</comment>
<accession>A0A917J662</accession>
<dbReference type="InterPro" id="IPR052894">
    <property type="entry name" value="AsmA-related"/>
</dbReference>
<sequence length="1018" mass="109367">MLKKILKISGISLLALLVLLFTLPFVFKGKIIRIVKEQLNKNIAAKADFSDVSLSFLRHFPRASVALKDFYITGIDEFAGDTLISTREADVALNLWSVIRGKEMNIYSININSPRIHALVNKEGKANWAIAKTDAAADTTTTTDTASFNMKLQHYSINDGYIWYEDKPAGMSAEINHLTHEGSGDFTADLFTLDTQTEADAVTFTYGGIPYLLNTKTAIDLALQVNAKDYKFTFNTDAIAVNDLKLAAKGFFQLVNDSTYNMDIAFNAPSNDFKSYLSLIPAVYKNEFASVKTSGNAALSGFVKGIYNPAQMPAYALDLKVDNGFFQYPDLPAPVKNINLAVKVTNPDGVTDNTVVDISKAHIEFGSDPFDFHLLFKKPLTTQYIDAGAKGRLDLAGVTRFVKLEKGTKLSGTVQADVQAKGEAIVVTQQKPGSFNASGFVDISNLYYASPAFPQPVQNTSAHIVFSNPDGVPDHTTVVVSPAHVEVGKDKADLSLLLKNPATDPYFEVTAKGGLDLSSVGQFYAFEPGTALKGQVQADVSCKGRKSYVDAKKYDAIQTAGSVQASNILYTSKDYPDGVALKTGTLTFNPARVAVSNVAGSFMQTNFTAAGGFDNLFGYALKNEPLKGTMQVHADKIDLNKWMGTTAAAPADTATATGEPFVVPANIQMTLNAGADNIKYDKVDYSNVAGTLEIKDETVALRNVKMNALDGSIALNGSYSTRESKKKPAVTMAYDVQNLDIQKTFYAFNTVQKLMPVGKFLAGKLTSQMKMKGALGADLMPDLSSLTGDGTLLLLQGALSKFAPLDKLASTLNISDLQQVSVKDIKSYFEFANGKVLIKPFNIQVKDIGMEIGGMHGLDQSLDYVINMKVPREKLGTQANQLVNSLAAKASAKGINITPGEIINLKVNMGGTITKPTISTDLASAGASLAEDLKQQANAFAAEKKAVADSMVAAAKQAVKDSVASAKNQLIKDAGNALKDQLLGAKKDSTATKDSLNTKQKLEETGKGLIKGLFKKKG</sequence>
<reference evidence="1" key="2">
    <citation type="submission" date="2020-09" db="EMBL/GenBank/DDBJ databases">
        <authorList>
            <person name="Sun Q."/>
            <person name="Zhou Y."/>
        </authorList>
    </citation>
    <scope>NUCLEOTIDE SEQUENCE</scope>
    <source>
        <strain evidence="1">CGMCC 1.15290</strain>
    </source>
</reference>
<evidence type="ECO:0000313" key="2">
    <source>
        <dbReference type="Proteomes" id="UP000627292"/>
    </source>
</evidence>
<dbReference type="Proteomes" id="UP000627292">
    <property type="component" value="Unassembled WGS sequence"/>
</dbReference>
<dbReference type="PANTHER" id="PTHR30441:SF8">
    <property type="entry name" value="DUF748 DOMAIN-CONTAINING PROTEIN"/>
    <property type="match status" value="1"/>
</dbReference>
<organism evidence="1 2">
    <name type="scientific">Filimonas zeae</name>
    <dbReference type="NCBI Taxonomy" id="1737353"/>
    <lineage>
        <taxon>Bacteria</taxon>
        <taxon>Pseudomonadati</taxon>
        <taxon>Bacteroidota</taxon>
        <taxon>Chitinophagia</taxon>
        <taxon>Chitinophagales</taxon>
        <taxon>Chitinophagaceae</taxon>
        <taxon>Filimonas</taxon>
    </lineage>
</organism>
<gene>
    <name evidence="1" type="ORF">GCM10011379_51600</name>
</gene>
<dbReference type="GO" id="GO:0005886">
    <property type="term" value="C:plasma membrane"/>
    <property type="evidence" value="ECO:0007669"/>
    <property type="project" value="TreeGrafter"/>
</dbReference>
<dbReference type="GO" id="GO:0090313">
    <property type="term" value="P:regulation of protein targeting to membrane"/>
    <property type="evidence" value="ECO:0007669"/>
    <property type="project" value="TreeGrafter"/>
</dbReference>
<dbReference type="PANTHER" id="PTHR30441">
    <property type="entry name" value="DUF748 DOMAIN-CONTAINING PROTEIN"/>
    <property type="match status" value="1"/>
</dbReference>
<keyword evidence="2" id="KW-1185">Reference proteome</keyword>
<dbReference type="RefSeq" id="WP_188958028.1">
    <property type="nucleotide sequence ID" value="NZ_BMIB01000006.1"/>
</dbReference>
<protein>
    <recommendedName>
        <fullName evidence="3">AsmA-like C-terminal domain-containing protein</fullName>
    </recommendedName>
</protein>
<proteinExistence type="predicted"/>
<dbReference type="AlphaFoldDB" id="A0A917J662"/>
<reference evidence="1" key="1">
    <citation type="journal article" date="2014" name="Int. J. Syst. Evol. Microbiol.">
        <title>Complete genome sequence of Corynebacterium casei LMG S-19264T (=DSM 44701T), isolated from a smear-ripened cheese.</title>
        <authorList>
            <consortium name="US DOE Joint Genome Institute (JGI-PGF)"/>
            <person name="Walter F."/>
            <person name="Albersmeier A."/>
            <person name="Kalinowski J."/>
            <person name="Ruckert C."/>
        </authorList>
    </citation>
    <scope>NUCLEOTIDE SEQUENCE</scope>
    <source>
        <strain evidence="1">CGMCC 1.15290</strain>
    </source>
</reference>
<evidence type="ECO:0008006" key="3">
    <source>
        <dbReference type="Google" id="ProtNLM"/>
    </source>
</evidence>
<name>A0A917J662_9BACT</name>
<dbReference type="EMBL" id="BMIB01000006">
    <property type="protein sequence ID" value="GGH80558.1"/>
    <property type="molecule type" value="Genomic_DNA"/>
</dbReference>